<dbReference type="AlphaFoldDB" id="A0AAW2YWL0"/>
<feature type="domain" description="Aspartate dehydrogenase" evidence="3">
    <location>
        <begin position="208"/>
        <end position="294"/>
    </location>
</feature>
<dbReference type="Proteomes" id="UP001431209">
    <property type="component" value="Unassembled WGS sequence"/>
</dbReference>
<dbReference type="SUPFAM" id="SSF51735">
    <property type="entry name" value="NAD(P)-binding Rossmann-fold domains"/>
    <property type="match status" value="1"/>
</dbReference>
<dbReference type="PANTHER" id="PTHR31873:SF6">
    <property type="entry name" value="ASPARTATE DEHYDROGENASE DOMAIN-CONTAINING PROTEIN"/>
    <property type="match status" value="1"/>
</dbReference>
<dbReference type="Pfam" id="PF01958">
    <property type="entry name" value="Asp_DH_C"/>
    <property type="match status" value="1"/>
</dbReference>
<protein>
    <recommendedName>
        <fullName evidence="2">Aspartate dehydrogenase domain-containing protein</fullName>
    </recommendedName>
</protein>
<evidence type="ECO:0000259" key="3">
    <source>
        <dbReference type="Pfam" id="PF01958"/>
    </source>
</evidence>
<dbReference type="Gene3D" id="3.30.360.10">
    <property type="entry name" value="Dihydrodipicolinate Reductase, domain 2"/>
    <property type="match status" value="1"/>
</dbReference>
<evidence type="ECO:0000256" key="2">
    <source>
        <dbReference type="ARBA" id="ARBA00020169"/>
    </source>
</evidence>
<evidence type="ECO:0000313" key="5">
    <source>
        <dbReference type="EMBL" id="KAL0481871.1"/>
    </source>
</evidence>
<dbReference type="EMBL" id="JAOPGA020000797">
    <property type="protein sequence ID" value="KAL0481871.1"/>
    <property type="molecule type" value="Genomic_DNA"/>
</dbReference>
<name>A0AAW2YWL0_9EUKA</name>
<evidence type="ECO:0000313" key="6">
    <source>
        <dbReference type="Proteomes" id="UP001431209"/>
    </source>
</evidence>
<reference evidence="5 6" key="1">
    <citation type="submission" date="2024-03" db="EMBL/GenBank/DDBJ databases">
        <title>The Acrasis kona genome and developmental transcriptomes reveal deep origins of eukaryotic multicellular pathways.</title>
        <authorList>
            <person name="Sheikh S."/>
            <person name="Fu C.-J."/>
            <person name="Brown M.W."/>
            <person name="Baldauf S.L."/>
        </authorList>
    </citation>
    <scope>NUCLEOTIDE SEQUENCE [LARGE SCALE GENOMIC DNA]</scope>
    <source>
        <strain evidence="5 6">ATCC MYA-3509</strain>
    </source>
</reference>
<accession>A0AAW2YWL0</accession>
<dbReference type="SUPFAM" id="SSF55347">
    <property type="entry name" value="Glyceraldehyde-3-phosphate dehydrogenase-like, C-terminal domain"/>
    <property type="match status" value="1"/>
</dbReference>
<keyword evidence="6" id="KW-1185">Reference proteome</keyword>
<dbReference type="InterPro" id="IPR036291">
    <property type="entry name" value="NAD(P)-bd_dom_sf"/>
</dbReference>
<dbReference type="GO" id="GO:0009435">
    <property type="term" value="P:NAD+ biosynthetic process"/>
    <property type="evidence" value="ECO:0007669"/>
    <property type="project" value="InterPro"/>
</dbReference>
<organism evidence="5 6">
    <name type="scientific">Acrasis kona</name>
    <dbReference type="NCBI Taxonomy" id="1008807"/>
    <lineage>
        <taxon>Eukaryota</taxon>
        <taxon>Discoba</taxon>
        <taxon>Heterolobosea</taxon>
        <taxon>Tetramitia</taxon>
        <taxon>Eutetramitia</taxon>
        <taxon>Acrasidae</taxon>
        <taxon>Acrasis</taxon>
    </lineage>
</organism>
<dbReference type="Gene3D" id="3.40.50.720">
    <property type="entry name" value="NAD(P)-binding Rossmann-like Domain"/>
    <property type="match status" value="1"/>
</dbReference>
<evidence type="ECO:0000256" key="1">
    <source>
        <dbReference type="ARBA" id="ARBA00008331"/>
    </source>
</evidence>
<dbReference type="GO" id="GO:0050661">
    <property type="term" value="F:NADP binding"/>
    <property type="evidence" value="ECO:0007669"/>
    <property type="project" value="InterPro"/>
</dbReference>
<dbReference type="InterPro" id="IPR005106">
    <property type="entry name" value="Asp/hSer_DH_NAD-bd"/>
</dbReference>
<sequence length="315" mass="34996">MNVKRELQNTSTLNFCKSLLVDGVMSDKVKVGIVGFGNLGQFLVDQILTNKQVSNRFEICFIWNRTSDKITTYFKENPSFKTEWILEDLSKACTQFPSVQMIVEVCHPSIIEQYGVQFLSHCDLFVGSPTAFANNKVEKDLRDLCNQCLHGCYIPSGALWGAQDIEKMATLNSLKELTITMKKHPSSLKLEPPLSEKLVNFEQWDDDKEYVIYEGPVRELCPLAPNNVNTMACAALAGHNLGFDKVKARLVADKRLEAHVIDIDVVGPGGDSCFRVVTQRINPAKAGAVTGNATYNSFLSSLLQAYGRGGGFHFC</sequence>
<dbReference type="GO" id="GO:0033735">
    <property type="term" value="F:aspartate dehydrogenase [NAD(P)+] activity"/>
    <property type="evidence" value="ECO:0007669"/>
    <property type="project" value="InterPro"/>
</dbReference>
<proteinExistence type="inferred from homology"/>
<comment type="caution">
    <text evidence="5">The sequence shown here is derived from an EMBL/GenBank/DDBJ whole genome shotgun (WGS) entry which is preliminary data.</text>
</comment>
<comment type="similarity">
    <text evidence="1">Belongs to the L-aspartate dehydrogenase family.</text>
</comment>
<dbReference type="PANTHER" id="PTHR31873">
    <property type="entry name" value="L-ASPARTATE DEHYDROGENASE-RELATED"/>
    <property type="match status" value="1"/>
</dbReference>
<dbReference type="Pfam" id="PF03447">
    <property type="entry name" value="NAD_binding_3"/>
    <property type="match status" value="1"/>
</dbReference>
<gene>
    <name evidence="5" type="ORF">AKO1_011287</name>
</gene>
<dbReference type="InterPro" id="IPR002811">
    <property type="entry name" value="Asp_DH"/>
</dbReference>
<feature type="domain" description="Aspartate/homoserine dehydrogenase NAD-binding" evidence="4">
    <location>
        <begin position="35"/>
        <end position="147"/>
    </location>
</feature>
<evidence type="ECO:0000259" key="4">
    <source>
        <dbReference type="Pfam" id="PF03447"/>
    </source>
</evidence>